<dbReference type="InterPro" id="IPR001675">
    <property type="entry name" value="Glyco_trans_29"/>
</dbReference>
<dbReference type="OrthoDB" id="10264956at2759"/>
<keyword evidence="5 14" id="KW-0812">Transmembrane</keyword>
<dbReference type="EMBL" id="HACA01024437">
    <property type="protein sequence ID" value="CDW41798.1"/>
    <property type="molecule type" value="Transcribed_RNA"/>
</dbReference>
<proteinExistence type="inferred from homology"/>
<feature type="non-terminal residue" evidence="15">
    <location>
        <position position="1"/>
    </location>
</feature>
<keyword evidence="10" id="KW-1015">Disulfide bond</keyword>
<reference evidence="15" key="1">
    <citation type="submission" date="2014-05" db="EMBL/GenBank/DDBJ databases">
        <authorList>
            <person name="Chronopoulou M."/>
        </authorList>
    </citation>
    <scope>NUCLEOTIDE SEQUENCE</scope>
    <source>
        <tissue evidence="15">Whole organism</tissue>
    </source>
</reference>
<dbReference type="Gene3D" id="3.90.1480.20">
    <property type="entry name" value="Glycosyl transferase family 29"/>
    <property type="match status" value="1"/>
</dbReference>
<feature type="transmembrane region" description="Helical" evidence="14">
    <location>
        <begin position="26"/>
        <end position="42"/>
    </location>
</feature>
<dbReference type="AlphaFoldDB" id="A0A0K2UU52"/>
<comment type="similarity">
    <text evidence="2">Belongs to the glycosyltransferase 29 family.</text>
</comment>
<evidence type="ECO:0000256" key="8">
    <source>
        <dbReference type="ARBA" id="ARBA00023034"/>
    </source>
</evidence>
<dbReference type="GO" id="GO:0003835">
    <property type="term" value="F:beta-galactoside alpha-2,6-sialyltransferase activity"/>
    <property type="evidence" value="ECO:0007669"/>
    <property type="project" value="UniProtKB-EC"/>
</dbReference>
<evidence type="ECO:0000256" key="13">
    <source>
        <dbReference type="ARBA" id="ARBA00034329"/>
    </source>
</evidence>
<dbReference type="GO" id="GO:0097503">
    <property type="term" value="P:sialylation"/>
    <property type="evidence" value="ECO:0007669"/>
    <property type="project" value="TreeGrafter"/>
</dbReference>
<dbReference type="GO" id="GO:0032580">
    <property type="term" value="C:Golgi cisterna membrane"/>
    <property type="evidence" value="ECO:0007669"/>
    <property type="project" value="UniProtKB-SubCell"/>
</dbReference>
<evidence type="ECO:0000256" key="12">
    <source>
        <dbReference type="ARBA" id="ARBA00034249"/>
    </source>
</evidence>
<organism evidence="15">
    <name type="scientific">Lepeophtheirus salmonis</name>
    <name type="common">Salmon louse</name>
    <name type="synonym">Caligus salmonis</name>
    <dbReference type="NCBI Taxonomy" id="72036"/>
    <lineage>
        <taxon>Eukaryota</taxon>
        <taxon>Metazoa</taxon>
        <taxon>Ecdysozoa</taxon>
        <taxon>Arthropoda</taxon>
        <taxon>Crustacea</taxon>
        <taxon>Multicrustacea</taxon>
        <taxon>Hexanauplia</taxon>
        <taxon>Copepoda</taxon>
        <taxon>Siphonostomatoida</taxon>
        <taxon>Caligidae</taxon>
        <taxon>Lepeophtheirus</taxon>
    </lineage>
</organism>
<evidence type="ECO:0000256" key="11">
    <source>
        <dbReference type="ARBA" id="ARBA00023180"/>
    </source>
</evidence>
<keyword evidence="6" id="KW-0735">Signal-anchor</keyword>
<keyword evidence="11" id="KW-0325">Glycoprotein</keyword>
<evidence type="ECO:0000256" key="9">
    <source>
        <dbReference type="ARBA" id="ARBA00023136"/>
    </source>
</evidence>
<dbReference type="InterPro" id="IPR038578">
    <property type="entry name" value="GT29-like_sf"/>
</dbReference>
<keyword evidence="9 14" id="KW-0472">Membrane</keyword>
<accession>A0A0K2UU52</accession>
<sequence length="413" mass="48892">LKLCSNRFIISTHLSNMNCNHTKRRYLILLVAITVLMIFLYNNCFPTITTINIIHGAKILFNHKKLMEQRLKTKKLTFEKYGDYRIVYDDILELEKLQSFNFDLRDIHRNVISKLYEVYGGSSSNIKKNLTPKQRFVMEQKEMICDALKSFKVLIYKQGDTNFRKMKKDHLFPSAPFLNNKRFNTCALISNSGSVIGSKLGTFIDAHDLVVRLNHAPTQGFEVDVGSKTDLRIVNSMILKKNIYNFFDISNILYHSNKTELLTFERSFLNQRFESWIKTQKPFLDFYFKKRENDLSEKFYMINYNSLWDMWKWLDSLVKYPIINYIPSSGFIGAQLLMRHCNILRLVEFIPSKRSTDLCHYFEKFRHKYCGYAGDHSLSAEKLIYYVMGNRNRDEIFDKGYVTIDTKHCHIER</sequence>
<evidence type="ECO:0000256" key="2">
    <source>
        <dbReference type="ARBA" id="ARBA00006003"/>
    </source>
</evidence>
<dbReference type="Pfam" id="PF00777">
    <property type="entry name" value="Glyco_transf_29"/>
    <property type="match status" value="1"/>
</dbReference>
<dbReference type="PANTHER" id="PTHR46059">
    <property type="entry name" value="BETA-GALACTOSIDE ALPHA-2,6-SIALYLTRANSFERASE"/>
    <property type="match status" value="1"/>
</dbReference>
<keyword evidence="3 15" id="KW-0328">Glycosyltransferase</keyword>
<evidence type="ECO:0000256" key="4">
    <source>
        <dbReference type="ARBA" id="ARBA00022679"/>
    </source>
</evidence>
<evidence type="ECO:0000256" key="1">
    <source>
        <dbReference type="ARBA" id="ARBA00004447"/>
    </source>
</evidence>
<dbReference type="PANTHER" id="PTHR46059:SF1">
    <property type="entry name" value="BETA-GALACTOSIDE ALPHA-2,6-SIALYLTRANSFERASE"/>
    <property type="match status" value="1"/>
</dbReference>
<keyword evidence="8" id="KW-0333">Golgi apparatus</keyword>
<keyword evidence="7 14" id="KW-1133">Transmembrane helix</keyword>
<evidence type="ECO:0000256" key="5">
    <source>
        <dbReference type="ARBA" id="ARBA00022692"/>
    </source>
</evidence>
<evidence type="ECO:0000256" key="10">
    <source>
        <dbReference type="ARBA" id="ARBA00023157"/>
    </source>
</evidence>
<evidence type="ECO:0000313" key="15">
    <source>
        <dbReference type="EMBL" id="CDW41798.1"/>
    </source>
</evidence>
<comment type="subcellular location">
    <subcellularLocation>
        <location evidence="1">Golgi apparatus</location>
        <location evidence="1">Golgi stack membrane</location>
        <topology evidence="1">Single-pass type II membrane protein</topology>
    </subcellularLocation>
</comment>
<protein>
    <recommendedName>
        <fullName evidence="13">beta-galactoside alpha-(2,6)-sialyltransferase</fullName>
        <ecNumber evidence="13">2.4.3.1</ecNumber>
    </recommendedName>
</protein>
<name>A0A0K2UU52_LEPSM</name>
<dbReference type="EC" id="2.4.3.1" evidence="13"/>
<evidence type="ECO:0000256" key="14">
    <source>
        <dbReference type="SAM" id="Phobius"/>
    </source>
</evidence>
<evidence type="ECO:0000256" key="3">
    <source>
        <dbReference type="ARBA" id="ARBA00022676"/>
    </source>
</evidence>
<comment type="catalytic activity">
    <reaction evidence="12">
        <text>a beta-D-galactoside + CMP-N-acetyl-beta-neuraminate = an N-acetyl-alpha-neuraminyl-(2-&gt;6)-beta-D-galactosyl derivative + CMP + H(+)</text>
        <dbReference type="Rhea" id="RHEA:52104"/>
        <dbReference type="ChEBI" id="CHEBI:15378"/>
        <dbReference type="ChEBI" id="CHEBI:28034"/>
        <dbReference type="ChEBI" id="CHEBI:57812"/>
        <dbReference type="ChEBI" id="CHEBI:60377"/>
        <dbReference type="ChEBI" id="CHEBI:136398"/>
        <dbReference type="EC" id="2.4.3.1"/>
    </reaction>
</comment>
<evidence type="ECO:0000256" key="6">
    <source>
        <dbReference type="ARBA" id="ARBA00022968"/>
    </source>
</evidence>
<evidence type="ECO:0000256" key="7">
    <source>
        <dbReference type="ARBA" id="ARBA00022989"/>
    </source>
</evidence>
<keyword evidence="4 15" id="KW-0808">Transferase</keyword>